<dbReference type="GeneID" id="10502978"/>
<accession>F0ZQL4</accession>
<sequence length="432" mass="50557">MNILRSNNHRFINFIKFYNNNNINNNITNNIKLFSSKSSLNSNNFNNNSYNRNISYKSFQSIKTDYKFSNEDEVFQEIKDYKNYEEKGNYSAAKSILNRSLQMVESTLGRKHDITINVLFRMVNLELIIGDLSSAEKYCNQILNRIQDQLYTSPISIPTLNYLMICHQYQGDKEKCFKVIDQIIDIAKKNNDYEVVVSTLLNKAIVLSLDCDDEADSVYNECIKLSKENLDESNKLNESILSNYACYLHSKGDNDILAEELYLKSKELAEKNNNDIELVNILANYGEFLYDSDQFDKAVPVLENAIQKSEMVYGRNNSKVGCVLYVLGKLYRDKGSHSWAEGFFNKCITIFEDHKNNIKRRENERELINKNESSNYHYQPGKRERELRNNKEVDIEFGNVLWDYAQMMREKGRLKEAENLEERARKLNSFEE</sequence>
<evidence type="ECO:0000313" key="4">
    <source>
        <dbReference type="Proteomes" id="UP000001064"/>
    </source>
</evidence>
<organism evidence="3 4">
    <name type="scientific">Dictyostelium purpureum</name>
    <name type="common">Slime mold</name>
    <dbReference type="NCBI Taxonomy" id="5786"/>
    <lineage>
        <taxon>Eukaryota</taxon>
        <taxon>Amoebozoa</taxon>
        <taxon>Evosea</taxon>
        <taxon>Eumycetozoa</taxon>
        <taxon>Dictyostelia</taxon>
        <taxon>Dictyosteliales</taxon>
        <taxon>Dictyosteliaceae</taxon>
        <taxon>Dictyostelium</taxon>
    </lineage>
</organism>
<evidence type="ECO:0000256" key="1">
    <source>
        <dbReference type="ARBA" id="ARBA00022737"/>
    </source>
</evidence>
<reference evidence="4" key="1">
    <citation type="journal article" date="2011" name="Genome Biol.">
        <title>Comparative genomics of the social amoebae Dictyostelium discoideum and Dictyostelium purpureum.</title>
        <authorList>
            <consortium name="US DOE Joint Genome Institute (JGI-PGF)"/>
            <person name="Sucgang R."/>
            <person name="Kuo A."/>
            <person name="Tian X."/>
            <person name="Salerno W."/>
            <person name="Parikh A."/>
            <person name="Feasley C.L."/>
            <person name="Dalin E."/>
            <person name="Tu H."/>
            <person name="Huang E."/>
            <person name="Barry K."/>
            <person name="Lindquist E."/>
            <person name="Shapiro H."/>
            <person name="Bruce D."/>
            <person name="Schmutz J."/>
            <person name="Salamov A."/>
            <person name="Fey P."/>
            <person name="Gaudet P."/>
            <person name="Anjard C."/>
            <person name="Babu M.M."/>
            <person name="Basu S."/>
            <person name="Bushmanova Y."/>
            <person name="van der Wel H."/>
            <person name="Katoh-Kurasawa M."/>
            <person name="Dinh C."/>
            <person name="Coutinho P.M."/>
            <person name="Saito T."/>
            <person name="Elias M."/>
            <person name="Schaap P."/>
            <person name="Kay R.R."/>
            <person name="Henrissat B."/>
            <person name="Eichinger L."/>
            <person name="Rivero F."/>
            <person name="Putnam N.H."/>
            <person name="West C.M."/>
            <person name="Loomis W.F."/>
            <person name="Chisholm R.L."/>
            <person name="Shaulsky G."/>
            <person name="Strassmann J.E."/>
            <person name="Queller D.C."/>
            <person name="Kuspa A."/>
            <person name="Grigoriev I.V."/>
        </authorList>
    </citation>
    <scope>NUCLEOTIDE SEQUENCE [LARGE SCALE GENOMIC DNA]</scope>
    <source>
        <strain evidence="4">QSDP1</strain>
    </source>
</reference>
<dbReference type="Pfam" id="PF13424">
    <property type="entry name" value="TPR_12"/>
    <property type="match status" value="1"/>
</dbReference>
<proteinExistence type="predicted"/>
<dbReference type="PANTHER" id="PTHR45641">
    <property type="entry name" value="TETRATRICOPEPTIDE REPEAT PROTEIN (AFU_ORTHOLOGUE AFUA_6G03870)"/>
    <property type="match status" value="1"/>
</dbReference>
<dbReference type="SMART" id="SM00028">
    <property type="entry name" value="TPR"/>
    <property type="match status" value="4"/>
</dbReference>
<protein>
    <recommendedName>
        <fullName evidence="5">MalT-like TPR region domain-containing protein</fullName>
    </recommendedName>
</protein>
<dbReference type="VEuPathDB" id="AmoebaDB:DICPUDRAFT_80480"/>
<evidence type="ECO:0000256" key="2">
    <source>
        <dbReference type="ARBA" id="ARBA00022803"/>
    </source>
</evidence>
<keyword evidence="4" id="KW-1185">Reference proteome</keyword>
<dbReference type="AlphaFoldDB" id="F0ZQL4"/>
<name>F0ZQL4_DICPU</name>
<dbReference type="RefSeq" id="XP_003289698.1">
    <property type="nucleotide sequence ID" value="XM_003289650.1"/>
</dbReference>
<dbReference type="EMBL" id="GL871126">
    <property type="protein sequence ID" value="EGC33773.1"/>
    <property type="molecule type" value="Genomic_DNA"/>
</dbReference>
<dbReference type="Gene3D" id="1.25.40.10">
    <property type="entry name" value="Tetratricopeptide repeat domain"/>
    <property type="match status" value="2"/>
</dbReference>
<dbReference type="SUPFAM" id="SSF48452">
    <property type="entry name" value="TPR-like"/>
    <property type="match status" value="2"/>
</dbReference>
<dbReference type="KEGG" id="dpp:DICPUDRAFT_80480"/>
<dbReference type="PANTHER" id="PTHR45641:SF19">
    <property type="entry name" value="NEPHROCYSTIN-3"/>
    <property type="match status" value="1"/>
</dbReference>
<dbReference type="InParanoid" id="F0ZQL4"/>
<evidence type="ECO:0000313" key="3">
    <source>
        <dbReference type="EMBL" id="EGC33773.1"/>
    </source>
</evidence>
<gene>
    <name evidence="3" type="ORF">DICPUDRAFT_80480</name>
</gene>
<dbReference type="InterPro" id="IPR019734">
    <property type="entry name" value="TPR_rpt"/>
</dbReference>
<dbReference type="OrthoDB" id="626167at2759"/>
<dbReference type="eggNOG" id="ENOG502R2GD">
    <property type="taxonomic scope" value="Eukaryota"/>
</dbReference>
<keyword evidence="1" id="KW-0677">Repeat</keyword>
<dbReference type="InterPro" id="IPR011990">
    <property type="entry name" value="TPR-like_helical_dom_sf"/>
</dbReference>
<keyword evidence="2" id="KW-0802">TPR repeat</keyword>
<dbReference type="Proteomes" id="UP000001064">
    <property type="component" value="Unassembled WGS sequence"/>
</dbReference>
<evidence type="ECO:0008006" key="5">
    <source>
        <dbReference type="Google" id="ProtNLM"/>
    </source>
</evidence>
<dbReference type="OMA" id="CITIFED"/>